<dbReference type="Pfam" id="PF09837">
    <property type="entry name" value="DUF2064"/>
    <property type="match status" value="1"/>
</dbReference>
<evidence type="ECO:0000313" key="2">
    <source>
        <dbReference type="Proteomes" id="UP000371041"/>
    </source>
</evidence>
<name>A0A5Q3Q751_9PSEU</name>
<dbReference type="Proteomes" id="UP000371041">
    <property type="component" value="Chromosome"/>
</dbReference>
<dbReference type="AlphaFoldDB" id="A0A5Q3Q751"/>
<dbReference type="PANTHER" id="PTHR36529:SF1">
    <property type="entry name" value="GLYCOSYLTRANSFERASE"/>
    <property type="match status" value="1"/>
</dbReference>
<dbReference type="RefSeq" id="WP_154077073.1">
    <property type="nucleotide sequence ID" value="NZ_CP045929.1"/>
</dbReference>
<protein>
    <submittedName>
        <fullName evidence="1">DUF2064 domain-containing protein</fullName>
    </submittedName>
</protein>
<evidence type="ECO:0000313" key="1">
    <source>
        <dbReference type="EMBL" id="QGK70491.1"/>
    </source>
</evidence>
<dbReference type="EMBL" id="CP045929">
    <property type="protein sequence ID" value="QGK70491.1"/>
    <property type="molecule type" value="Genomic_DNA"/>
</dbReference>
<gene>
    <name evidence="1" type="ORF">GIY23_14025</name>
</gene>
<dbReference type="KEGG" id="sace:GIY23_14025"/>
<dbReference type="InterPro" id="IPR018641">
    <property type="entry name" value="Trfase_1_rSAM/seldom-assoc"/>
</dbReference>
<dbReference type="NCBIfam" id="TIGR04282">
    <property type="entry name" value="glyco_like_cofC"/>
    <property type="match status" value="1"/>
</dbReference>
<organism evidence="1 2">
    <name type="scientific">Allosaccharopolyspora coralli</name>
    <dbReference type="NCBI Taxonomy" id="2665642"/>
    <lineage>
        <taxon>Bacteria</taxon>
        <taxon>Bacillati</taxon>
        <taxon>Actinomycetota</taxon>
        <taxon>Actinomycetes</taxon>
        <taxon>Pseudonocardiales</taxon>
        <taxon>Pseudonocardiaceae</taxon>
        <taxon>Allosaccharopolyspora</taxon>
    </lineage>
</organism>
<dbReference type="Gene3D" id="3.90.550.10">
    <property type="entry name" value="Spore Coat Polysaccharide Biosynthesis Protein SpsA, Chain A"/>
    <property type="match status" value="1"/>
</dbReference>
<dbReference type="PANTHER" id="PTHR36529">
    <property type="entry name" value="SLL1095 PROTEIN"/>
    <property type="match status" value="1"/>
</dbReference>
<dbReference type="InterPro" id="IPR029044">
    <property type="entry name" value="Nucleotide-diphossugar_trans"/>
</dbReference>
<sequence length="225" mass="23482">MSSTALLVVAKAPEPGHAKTRLCPPLSPEGAAQVAAASLLDTMSAVLAVPEATAFVAWTGTLQRAVRSAEIERALAEVTLLAQRGDGLGERLAAAHSDVAEASTLPVLQIGMDTPQATARVLTDSTEPLHRQGGPDAVLGLAEDGGWWALGLRDPRHARVLHEVPMSSEDTGERTLQALRAAGLSVELLPRLRDVDTMDDAIEVAAHVPRSHFADAISACTAESA</sequence>
<proteinExistence type="predicted"/>
<keyword evidence="2" id="KW-1185">Reference proteome</keyword>
<accession>A0A5Q3Q751</accession>
<dbReference type="SUPFAM" id="SSF53448">
    <property type="entry name" value="Nucleotide-diphospho-sugar transferases"/>
    <property type="match status" value="1"/>
</dbReference>
<reference evidence="2" key="1">
    <citation type="submission" date="2019-11" db="EMBL/GenBank/DDBJ databases">
        <title>The complete genome sequence of Saccharopolyspora sp. E2A.</title>
        <authorList>
            <person name="Zhang G."/>
        </authorList>
    </citation>
    <scope>NUCLEOTIDE SEQUENCE [LARGE SCALE GENOMIC DNA]</scope>
    <source>
        <strain evidence="2">E2A</strain>
    </source>
</reference>